<protein>
    <submittedName>
        <fullName evidence="4">Pleckstrin homology domain containing A5</fullName>
    </submittedName>
</protein>
<dbReference type="Gene3D" id="2.20.70.10">
    <property type="match status" value="2"/>
</dbReference>
<feature type="compositionally biased region" description="Basic and acidic residues" evidence="2">
    <location>
        <begin position="588"/>
        <end position="601"/>
    </location>
</feature>
<feature type="compositionally biased region" description="Polar residues" evidence="2">
    <location>
        <begin position="290"/>
        <end position="300"/>
    </location>
</feature>
<reference evidence="4" key="1">
    <citation type="submission" date="2025-08" db="UniProtKB">
        <authorList>
            <consortium name="Ensembl"/>
        </authorList>
    </citation>
    <scope>IDENTIFICATION</scope>
</reference>
<dbReference type="PROSITE" id="PS50020">
    <property type="entry name" value="WW_DOMAIN_2"/>
    <property type="match status" value="2"/>
</dbReference>
<evidence type="ECO:0000313" key="5">
    <source>
        <dbReference type="Proteomes" id="UP000694383"/>
    </source>
</evidence>
<dbReference type="GO" id="GO:0070273">
    <property type="term" value="F:phosphatidylinositol-4-phosphate binding"/>
    <property type="evidence" value="ECO:0007669"/>
    <property type="project" value="TreeGrafter"/>
</dbReference>
<dbReference type="Pfam" id="PF00169">
    <property type="entry name" value="PH"/>
    <property type="match status" value="1"/>
</dbReference>
<feature type="region of interest" description="Disordered" evidence="2">
    <location>
        <begin position="762"/>
        <end position="800"/>
    </location>
</feature>
<feature type="region of interest" description="Disordered" evidence="2">
    <location>
        <begin position="574"/>
        <end position="707"/>
    </location>
</feature>
<evidence type="ECO:0000313" key="4">
    <source>
        <dbReference type="Ensembl" id="ENSOSIP00000016725.1"/>
    </source>
</evidence>
<dbReference type="InterPro" id="IPR001849">
    <property type="entry name" value="PH_domain"/>
</dbReference>
<reference evidence="4" key="2">
    <citation type="submission" date="2025-09" db="UniProtKB">
        <authorList>
            <consortium name="Ensembl"/>
        </authorList>
    </citation>
    <scope>IDENTIFICATION</scope>
</reference>
<dbReference type="PROSITE" id="PS01159">
    <property type="entry name" value="WW_DOMAIN_1"/>
    <property type="match status" value="1"/>
</dbReference>
<evidence type="ECO:0000256" key="2">
    <source>
        <dbReference type="SAM" id="MobiDB-lite"/>
    </source>
</evidence>
<dbReference type="GO" id="GO:0080025">
    <property type="term" value="F:phosphatidylinositol-3,5-bisphosphate binding"/>
    <property type="evidence" value="ECO:0007669"/>
    <property type="project" value="TreeGrafter"/>
</dbReference>
<dbReference type="GO" id="GO:0005829">
    <property type="term" value="C:cytosol"/>
    <property type="evidence" value="ECO:0007669"/>
    <property type="project" value="TreeGrafter"/>
</dbReference>
<dbReference type="Proteomes" id="UP000694383">
    <property type="component" value="Unplaced"/>
</dbReference>
<keyword evidence="5" id="KW-1185">Reference proteome</keyword>
<feature type="compositionally biased region" description="Polar residues" evidence="2">
    <location>
        <begin position="690"/>
        <end position="702"/>
    </location>
</feature>
<accession>A0A8C7XPM5</accession>
<feature type="compositionally biased region" description="Polar residues" evidence="2">
    <location>
        <begin position="327"/>
        <end position="347"/>
    </location>
</feature>
<evidence type="ECO:0000256" key="1">
    <source>
        <dbReference type="SAM" id="Coils"/>
    </source>
</evidence>
<evidence type="ECO:0000259" key="3">
    <source>
        <dbReference type="PROSITE" id="PS50020"/>
    </source>
</evidence>
<sequence length="800" mass="91308">MAAELQPEWISALPSSWSYGVTRDGRVFFLNEEAKSTTWLHPESGEAVVTGHRKTPDLPTGWEEGFTFEGARCFINHNERKVTCKHPVSGLPSQDNCIFVINEHSLLHIRNDQSVCDVSFSTSVVKLVCSLVHLQDSTGMKLWKKRWFVLSDLCLFYYRDEKEEGILGSILLPSFHISKCAEDDHINRKYAFKVSVCFFFLLLKVGQCGPQETHHVANHKPPLTQPEIQNNQRNKESACERIVPVPSSTDEEERKQRDAERYGFQKDGSQRERPLTKISSIKLQPVQAETVKSNVTSPQPLTEVDRPYQAPQVNGSEELRPPEGTGFPQQQSSTGEPVRSLSRTNSMQQLEQWVRTQRGRNQDEDTRRLTITAQSLQGKTVSMHSVKGFLFLFFPPFLLQTKLSRLCEQDKVVRAQEDKLQQLYREKHTLETALLSASQEIELGPENPATLQSVIQQRDLLQSGLLSTCRELTRVTSEVERSWREYDKLEADVILAKNNLLEQLEALGSPQTEPPSQEHVRIQKDLWRIQDVMDVLNKHKEQRNAFEEMGFGGPKANFSKHKNEGPDYRLYKSEPELTTVTEVDENKDEDRSESTDREHAAGKGMSYPVGIVPPRTRSPVPESSSIASYVTLRKSKKPDPRTERPHSAMEQQLGAVEGNRPRMSVEEQLERIRRHQQGTLREKKRGARIRSSSQDNTPSRSHSFAGYNHFHSTQSHMRRRDQMMSSNIQELEASLRQQEVVRRQETPSEEIARLKESLQAEDFNVDREVMKSLSSSSSPPFPQSPNTASQLTDGSHFMCV</sequence>
<dbReference type="GO" id="GO:0010314">
    <property type="term" value="F:phosphatidylinositol-5-phosphate binding"/>
    <property type="evidence" value="ECO:0007669"/>
    <property type="project" value="TreeGrafter"/>
</dbReference>
<feature type="domain" description="WW" evidence="3">
    <location>
        <begin position="56"/>
        <end position="89"/>
    </location>
</feature>
<dbReference type="SUPFAM" id="SSF51045">
    <property type="entry name" value="WW domain"/>
    <property type="match status" value="2"/>
</dbReference>
<dbReference type="GO" id="GO:0032266">
    <property type="term" value="F:phosphatidylinositol-3-phosphate binding"/>
    <property type="evidence" value="ECO:0007669"/>
    <property type="project" value="TreeGrafter"/>
</dbReference>
<dbReference type="PANTHER" id="PTHR12752">
    <property type="entry name" value="PHOSPHOINOSITOL 3-PHOSPHATE-BINDING PROTEIN"/>
    <property type="match status" value="1"/>
</dbReference>
<proteinExistence type="predicted"/>
<feature type="compositionally biased region" description="Basic and acidic residues" evidence="2">
    <location>
        <begin position="252"/>
        <end position="275"/>
    </location>
</feature>
<keyword evidence="1" id="KW-0175">Coiled coil</keyword>
<feature type="domain" description="WW" evidence="3">
    <location>
        <begin position="11"/>
        <end position="44"/>
    </location>
</feature>
<dbReference type="SMART" id="SM00456">
    <property type="entry name" value="WW"/>
    <property type="match status" value="2"/>
</dbReference>
<dbReference type="Ensembl" id="ENSOSIT00000017682.1">
    <property type="protein sequence ID" value="ENSOSIP00000016725.1"/>
    <property type="gene ID" value="ENSOSIG00000009194.1"/>
</dbReference>
<dbReference type="Pfam" id="PF25541">
    <property type="entry name" value="TBCA_PH"/>
    <property type="match status" value="1"/>
</dbReference>
<dbReference type="InterPro" id="IPR036020">
    <property type="entry name" value="WW_dom_sf"/>
</dbReference>
<dbReference type="PANTHER" id="PTHR12752:SF3">
    <property type="entry name" value="PLECKSTRIN HOMOLOGY DOMAIN-CONTAINING FAMILY A MEMBER 5"/>
    <property type="match status" value="1"/>
</dbReference>
<dbReference type="SUPFAM" id="SSF50729">
    <property type="entry name" value="PH domain-like"/>
    <property type="match status" value="1"/>
</dbReference>
<name>A0A8C7XPM5_9TELE</name>
<dbReference type="InterPro" id="IPR011993">
    <property type="entry name" value="PH-like_dom_sf"/>
</dbReference>
<dbReference type="Gene3D" id="2.30.29.30">
    <property type="entry name" value="Pleckstrin-homology domain (PH domain)/Phosphotyrosine-binding domain (PTB)"/>
    <property type="match status" value="1"/>
</dbReference>
<feature type="coiled-coil region" evidence="1">
    <location>
        <begin position="413"/>
        <end position="440"/>
    </location>
</feature>
<dbReference type="InterPro" id="IPR001202">
    <property type="entry name" value="WW_dom"/>
</dbReference>
<feature type="compositionally biased region" description="Basic and acidic residues" evidence="2">
    <location>
        <begin position="659"/>
        <end position="671"/>
    </location>
</feature>
<feature type="region of interest" description="Disordered" evidence="2">
    <location>
        <begin position="216"/>
        <end position="347"/>
    </location>
</feature>
<feature type="compositionally biased region" description="Basic residues" evidence="2">
    <location>
        <begin position="672"/>
        <end position="688"/>
    </location>
</feature>
<dbReference type="CDD" id="cd00201">
    <property type="entry name" value="WW"/>
    <property type="match status" value="1"/>
</dbReference>
<feature type="compositionally biased region" description="Basic and acidic residues" evidence="2">
    <location>
        <begin position="637"/>
        <end position="647"/>
    </location>
</feature>
<dbReference type="AlphaFoldDB" id="A0A8C7XPM5"/>
<organism evidence="4 5">
    <name type="scientific">Oryzias sinensis</name>
    <name type="common">Chinese medaka</name>
    <dbReference type="NCBI Taxonomy" id="183150"/>
    <lineage>
        <taxon>Eukaryota</taxon>
        <taxon>Metazoa</taxon>
        <taxon>Chordata</taxon>
        <taxon>Craniata</taxon>
        <taxon>Vertebrata</taxon>
        <taxon>Euteleostomi</taxon>
        <taxon>Actinopterygii</taxon>
        <taxon>Neopterygii</taxon>
        <taxon>Teleostei</taxon>
        <taxon>Neoteleostei</taxon>
        <taxon>Acanthomorphata</taxon>
        <taxon>Ovalentaria</taxon>
        <taxon>Atherinomorphae</taxon>
        <taxon>Beloniformes</taxon>
        <taxon>Adrianichthyidae</taxon>
        <taxon>Oryziinae</taxon>
        <taxon>Oryzias</taxon>
    </lineage>
</organism>
<dbReference type="GeneTree" id="ENSGT00940000155728"/>
<dbReference type="InterPro" id="IPR057971">
    <property type="entry name" value="PKHA4-7_TBCA"/>
</dbReference>